<dbReference type="InParanoid" id="B9RU64"/>
<keyword evidence="3" id="KW-1185">Reference proteome</keyword>
<feature type="compositionally biased region" description="Basic and acidic residues" evidence="1">
    <location>
        <begin position="17"/>
        <end position="30"/>
    </location>
</feature>
<feature type="region of interest" description="Disordered" evidence="1">
    <location>
        <begin position="1"/>
        <end position="51"/>
    </location>
</feature>
<name>B9RU64_RICCO</name>
<reference evidence="3" key="1">
    <citation type="journal article" date="2010" name="Nat. Biotechnol.">
        <title>Draft genome sequence of the oilseed species Ricinus communis.</title>
        <authorList>
            <person name="Chan A.P."/>
            <person name="Crabtree J."/>
            <person name="Zhao Q."/>
            <person name="Lorenzi H."/>
            <person name="Orvis J."/>
            <person name="Puiu D."/>
            <person name="Melake-Berhan A."/>
            <person name="Jones K.M."/>
            <person name="Redman J."/>
            <person name="Chen G."/>
            <person name="Cahoon E.B."/>
            <person name="Gedil M."/>
            <person name="Stanke M."/>
            <person name="Haas B.J."/>
            <person name="Wortman J.R."/>
            <person name="Fraser-Liggett C.M."/>
            <person name="Ravel J."/>
            <person name="Rabinowicz P.D."/>
        </authorList>
    </citation>
    <scope>NUCLEOTIDE SEQUENCE [LARGE SCALE GENOMIC DNA]</scope>
    <source>
        <strain evidence="3">cv. Hale</strain>
    </source>
</reference>
<feature type="compositionally biased region" description="Polar residues" evidence="1">
    <location>
        <begin position="1"/>
        <end position="12"/>
    </location>
</feature>
<protein>
    <submittedName>
        <fullName evidence="2">Uncharacterized protein</fullName>
    </submittedName>
</protein>
<gene>
    <name evidence="2" type="ORF">RCOM_1632860</name>
</gene>
<dbReference type="EMBL" id="EQ973816">
    <property type="protein sequence ID" value="EEF45076.1"/>
    <property type="molecule type" value="Genomic_DNA"/>
</dbReference>
<evidence type="ECO:0000256" key="1">
    <source>
        <dbReference type="SAM" id="MobiDB-lite"/>
    </source>
</evidence>
<proteinExistence type="predicted"/>
<dbReference type="Proteomes" id="UP000008311">
    <property type="component" value="Unassembled WGS sequence"/>
</dbReference>
<evidence type="ECO:0000313" key="2">
    <source>
        <dbReference type="EMBL" id="EEF45076.1"/>
    </source>
</evidence>
<dbReference type="AlphaFoldDB" id="B9RU64"/>
<evidence type="ECO:0000313" key="3">
    <source>
        <dbReference type="Proteomes" id="UP000008311"/>
    </source>
</evidence>
<organism evidence="2 3">
    <name type="scientific">Ricinus communis</name>
    <name type="common">Castor bean</name>
    <dbReference type="NCBI Taxonomy" id="3988"/>
    <lineage>
        <taxon>Eukaryota</taxon>
        <taxon>Viridiplantae</taxon>
        <taxon>Streptophyta</taxon>
        <taxon>Embryophyta</taxon>
        <taxon>Tracheophyta</taxon>
        <taxon>Spermatophyta</taxon>
        <taxon>Magnoliopsida</taxon>
        <taxon>eudicotyledons</taxon>
        <taxon>Gunneridae</taxon>
        <taxon>Pentapetalae</taxon>
        <taxon>rosids</taxon>
        <taxon>fabids</taxon>
        <taxon>Malpighiales</taxon>
        <taxon>Euphorbiaceae</taxon>
        <taxon>Acalyphoideae</taxon>
        <taxon>Acalypheae</taxon>
        <taxon>Ricinus</taxon>
    </lineage>
</organism>
<sequence length="51" mass="5733">MQGFTMQTTTRPMTGIRIREGGRSSQDKGQSKFCKSMFNAGDIKGKRYSEP</sequence>
<accession>B9RU64</accession>